<keyword evidence="1" id="KW-0812">Transmembrane</keyword>
<accession>A0A371JX05</accession>
<comment type="caution">
    <text evidence="2">The sequence shown here is derived from an EMBL/GenBank/DDBJ whole genome shotgun (WGS) entry which is preliminary data.</text>
</comment>
<dbReference type="OrthoDB" id="6059267at2"/>
<sequence>MRFIARFHHADTLAQMQSRLRRKGVPTHAMQIEGQRLGEQWVLFVYLDEQVEDALRLLRDPEHVPALSVDVSAFESMRPVDDGRLFAKWVTIVGAVVVLGFVALALLLRLLR</sequence>
<keyword evidence="1" id="KW-0472">Membrane</keyword>
<evidence type="ECO:0000313" key="3">
    <source>
        <dbReference type="Proteomes" id="UP000264492"/>
    </source>
</evidence>
<keyword evidence="3" id="KW-1185">Reference proteome</keyword>
<dbReference type="RefSeq" id="WP_115861403.1">
    <property type="nucleotide sequence ID" value="NZ_QTSU01000004.1"/>
</dbReference>
<gene>
    <name evidence="2" type="ORF">DX914_18045</name>
</gene>
<keyword evidence="1" id="KW-1133">Transmembrane helix</keyword>
<dbReference type="EMBL" id="QTSU01000004">
    <property type="protein sequence ID" value="RDZ26175.1"/>
    <property type="molecule type" value="Genomic_DNA"/>
</dbReference>
<name>A0A371JX05_9GAMM</name>
<feature type="transmembrane region" description="Helical" evidence="1">
    <location>
        <begin position="86"/>
        <end position="108"/>
    </location>
</feature>
<evidence type="ECO:0000256" key="1">
    <source>
        <dbReference type="SAM" id="Phobius"/>
    </source>
</evidence>
<proteinExistence type="predicted"/>
<dbReference type="Proteomes" id="UP000264492">
    <property type="component" value="Unassembled WGS sequence"/>
</dbReference>
<reference evidence="2 3" key="1">
    <citation type="submission" date="2018-08" db="EMBL/GenBank/DDBJ databases">
        <title>Lysobacter sp. zong2l5, whole genome shotgun sequence.</title>
        <authorList>
            <person name="Zhang X."/>
            <person name="Feng G."/>
            <person name="Zhu H."/>
        </authorList>
    </citation>
    <scope>NUCLEOTIDE SEQUENCE [LARGE SCALE GENOMIC DNA]</scope>
    <source>
        <strain evidence="3">zong2l5</strain>
    </source>
</reference>
<organism evidence="2 3">
    <name type="scientific">Lysobacter silvisoli</name>
    <dbReference type="NCBI Taxonomy" id="2293254"/>
    <lineage>
        <taxon>Bacteria</taxon>
        <taxon>Pseudomonadati</taxon>
        <taxon>Pseudomonadota</taxon>
        <taxon>Gammaproteobacteria</taxon>
        <taxon>Lysobacterales</taxon>
        <taxon>Lysobacteraceae</taxon>
        <taxon>Lysobacter</taxon>
    </lineage>
</organism>
<evidence type="ECO:0008006" key="4">
    <source>
        <dbReference type="Google" id="ProtNLM"/>
    </source>
</evidence>
<protein>
    <recommendedName>
        <fullName evidence="4">DUF2007 domain-containing protein</fullName>
    </recommendedName>
</protein>
<dbReference type="AlphaFoldDB" id="A0A371JX05"/>
<evidence type="ECO:0000313" key="2">
    <source>
        <dbReference type="EMBL" id="RDZ26175.1"/>
    </source>
</evidence>